<dbReference type="SUPFAM" id="SSF46689">
    <property type="entry name" value="Homeodomain-like"/>
    <property type="match status" value="2"/>
</dbReference>
<dbReference type="EMBL" id="CP002461">
    <property type="protein sequence ID" value="AEN99548.1"/>
    <property type="molecule type" value="Genomic_DNA"/>
</dbReference>
<dbReference type="HOGENOM" id="CLU_027402_17_0_9"/>
<evidence type="ECO:0000313" key="5">
    <source>
        <dbReference type="EMBL" id="AEN99629.1"/>
    </source>
</evidence>
<feature type="domain" description="Insertion element IS150 protein InsJ-like helix-turn-helix" evidence="2">
    <location>
        <begin position="76"/>
        <end position="129"/>
    </location>
</feature>
<dbReference type="InterPro" id="IPR009057">
    <property type="entry name" value="Homeodomain-like_sf"/>
</dbReference>
<protein>
    <recommendedName>
        <fullName evidence="2">Insertion element IS150 protein InsJ-like helix-turn-helix domain-containing protein</fullName>
    </recommendedName>
</protein>
<dbReference type="InterPro" id="IPR052057">
    <property type="entry name" value="IS150/IS1296_orfA-like"/>
</dbReference>
<dbReference type="AlphaFoldDB" id="G2KUN1"/>
<dbReference type="EMBL" id="CP002461">
    <property type="protein sequence ID" value="AEN98973.1"/>
    <property type="molecule type" value="Genomic_DNA"/>
</dbReference>
<accession>G2KUN1</accession>
<gene>
    <name evidence="3" type="ordered locus">LSA_05340</name>
    <name evidence="4" type="ordered locus">LSA_11640</name>
    <name evidence="5" type="ordered locus">LSA_12590</name>
    <name evidence="6" type="ordered locus">LSA_13310</name>
</gene>
<sequence length="178" mass="21190">MDKNLTYGVFVMPKINYELKQQIIKEYFNGTGSTTLAKKYKVSNSVILRWINRIKNENFGMVTSENRHRIEYSIEFKIKVLSYKNSHNCTLSELCNKFKIHSESTIYFWQRQFDELGIIGLSRKRGNPKMNKNKVTEQPKLSKDDELKQLKEENLMLRIQNEYLKKLKALDQKQTKKK</sequence>
<reference evidence="5 7" key="1">
    <citation type="journal article" date="2011" name="Microb. Cell Fact.">
        <title>Genomic analysis reveals Lactobacillus sanfranciscensis as stable element in traditional sourdoughs.</title>
        <authorList>
            <person name="Vogel R.F."/>
            <person name="Pavlovic M."/>
            <person name="Ehrmann M.A."/>
            <person name="Wiezer A."/>
            <person name="Liesegang H."/>
            <person name="Offschanka S."/>
            <person name="Voget S."/>
            <person name="Angelov A."/>
            <person name="Bocker G."/>
            <person name="Liebl W."/>
        </authorList>
    </citation>
    <scope>NUCLEOTIDE SEQUENCE [LARGE SCALE GENOMIC DNA]</scope>
    <source>
        <strain evidence="5 7">TMW 1.1304</strain>
    </source>
</reference>
<evidence type="ECO:0000259" key="2">
    <source>
        <dbReference type="Pfam" id="PF13518"/>
    </source>
</evidence>
<evidence type="ECO:0000313" key="6">
    <source>
        <dbReference type="EMBL" id="AEN99688.1"/>
    </source>
</evidence>
<dbReference type="InterPro" id="IPR055247">
    <property type="entry name" value="InsJ-like_HTH"/>
</dbReference>
<dbReference type="KEGG" id="lsn:LSA_12590"/>
<evidence type="ECO:0000313" key="7">
    <source>
        <dbReference type="Proteomes" id="UP000001285"/>
    </source>
</evidence>
<organism evidence="5 7">
    <name type="scientific">Fructilactobacillus sanfranciscensis (strain TMW 1.1304)</name>
    <name type="common">Lactobacillus sanfranciscensis</name>
    <dbReference type="NCBI Taxonomy" id="714313"/>
    <lineage>
        <taxon>Bacteria</taxon>
        <taxon>Bacillati</taxon>
        <taxon>Bacillota</taxon>
        <taxon>Bacilli</taxon>
        <taxon>Lactobacillales</taxon>
        <taxon>Lactobacillaceae</taxon>
        <taxon>Fructilactobacillus</taxon>
    </lineage>
</organism>
<dbReference type="Gene3D" id="1.10.10.10">
    <property type="entry name" value="Winged helix-like DNA-binding domain superfamily/Winged helix DNA-binding domain"/>
    <property type="match status" value="1"/>
</dbReference>
<evidence type="ECO:0000256" key="1">
    <source>
        <dbReference type="ARBA" id="ARBA00038232"/>
    </source>
</evidence>
<dbReference type="KEGG" id="lsn:LSA_13310"/>
<evidence type="ECO:0000313" key="4">
    <source>
        <dbReference type="EMBL" id="AEN99548.1"/>
    </source>
</evidence>
<dbReference type="STRING" id="714313.LSA_05340"/>
<dbReference type="PANTHER" id="PTHR33795">
    <property type="entry name" value="INSERTION ELEMENT IS150 PROTEIN INSJ"/>
    <property type="match status" value="1"/>
</dbReference>
<dbReference type="KEGG" id="lsn:LSA_11640"/>
<dbReference type="EMBL" id="CP002461">
    <property type="protein sequence ID" value="AEN99629.1"/>
    <property type="molecule type" value="Genomic_DNA"/>
</dbReference>
<dbReference type="PANTHER" id="PTHR33795:SF1">
    <property type="entry name" value="INSERTION ELEMENT IS150 PROTEIN INSJ"/>
    <property type="match status" value="1"/>
</dbReference>
<proteinExistence type="inferred from homology"/>
<dbReference type="eggNOG" id="COG2963">
    <property type="taxonomic scope" value="Bacteria"/>
</dbReference>
<keyword evidence="7" id="KW-1185">Reference proteome</keyword>
<dbReference type="KEGG" id="lsn:LSA_05340"/>
<evidence type="ECO:0000313" key="3">
    <source>
        <dbReference type="EMBL" id="AEN98973.1"/>
    </source>
</evidence>
<dbReference type="InterPro" id="IPR036388">
    <property type="entry name" value="WH-like_DNA-bd_sf"/>
</dbReference>
<dbReference type="Proteomes" id="UP000001285">
    <property type="component" value="Chromosome"/>
</dbReference>
<comment type="similarity">
    <text evidence="1">Belongs to the IS150/IS1296 orfA family.</text>
</comment>
<dbReference type="Pfam" id="PF13518">
    <property type="entry name" value="HTH_28"/>
    <property type="match status" value="1"/>
</dbReference>
<name>G2KUN1_FRUST</name>
<dbReference type="EMBL" id="CP002461">
    <property type="protein sequence ID" value="AEN99688.1"/>
    <property type="molecule type" value="Genomic_DNA"/>
</dbReference>